<evidence type="ECO:0000256" key="1">
    <source>
        <dbReference type="ARBA" id="ARBA00022642"/>
    </source>
</evidence>
<dbReference type="UniPathway" id="UPA00253">
    <property type="reaction ID" value="UER00329"/>
</dbReference>
<sequence length="460" mass="52144">MELEEYFKNLARKVNISDIASYEFSLALDEDDSLKFLRNEFHYPKMKSLPYVDPSLVNLQDSCIYLCGNSLGLMPKCTKNFVEVQLQKWAELGVLGHTEEPLPWAHSDEYVAEAIAKLVGADASEVICMNSLTVNLHTAFYQPSPARHKILIESRSFPSDHYAIESQIQLKGGKVEESLVCMEPREGEECLRIEDVLSFIENHGESVSIIFFSGIQYYTGQLFDMNTITAAVGWNLAHAFGNIPLALHDWDVDFAVWCTYKYGNSSAGGIGGAFVHKRYGKDKRQRMLGWWAHRASTRFLMDNKLDLDDGAAGYRISNPPMMLIAPILGSLQVFAMTTMEELRSKSIKLTGYLEFLINHFLNTKSSSKQSKQTKIKCTIITPKRVEERGCQLSLKFNADIESIYQQLSKRGVVVDKRHPNVIRVAPTHLYNNFNDVYRFTRALVDSLDVLENQHGNENLA</sequence>
<feature type="binding site" evidence="4">
    <location>
        <position position="132"/>
    </location>
    <ligand>
        <name>pyridoxal 5'-phosphate</name>
        <dbReference type="ChEBI" id="CHEBI:597326"/>
    </ligand>
</feature>
<dbReference type="FunFam" id="3.40.640.10:FF:000031">
    <property type="entry name" value="Kynureninase"/>
    <property type="match status" value="1"/>
</dbReference>
<dbReference type="SUPFAM" id="SSF53383">
    <property type="entry name" value="PLP-dependent transferases"/>
    <property type="match status" value="1"/>
</dbReference>
<dbReference type="PANTHER" id="PTHR14084">
    <property type="entry name" value="KYNURENINASE"/>
    <property type="match status" value="1"/>
</dbReference>
<feature type="binding site" evidence="4">
    <location>
        <position position="290"/>
    </location>
    <ligand>
        <name>pyridoxal 5'-phosphate</name>
        <dbReference type="ChEBI" id="CHEBI:597326"/>
    </ligand>
</feature>
<dbReference type="GO" id="GO:0019441">
    <property type="term" value="P:L-tryptophan catabolic process to kynurenine"/>
    <property type="evidence" value="ECO:0007669"/>
    <property type="project" value="TreeGrafter"/>
</dbReference>
<feature type="modified residue" description="N6-(pyridoxal phosphate)lysine" evidence="4">
    <location>
        <position position="261"/>
    </location>
</feature>
<feature type="binding site" evidence="4">
    <location>
        <begin position="157"/>
        <end position="160"/>
    </location>
    <ligand>
        <name>pyridoxal 5'-phosphate</name>
        <dbReference type="ChEBI" id="CHEBI:597326"/>
    </ligand>
</feature>
<protein>
    <recommendedName>
        <fullName evidence="4 5">Kynureninase</fullName>
        <ecNumber evidence="4 5">3.7.1.3</ecNumber>
    </recommendedName>
    <alternativeName>
        <fullName evidence="4">L-kynurenine hydrolase</fullName>
    </alternativeName>
</protein>
<comment type="subunit">
    <text evidence="4 5">Homodimer.</text>
</comment>
<dbReference type="GO" id="GO:0043420">
    <property type="term" value="P:anthranilate metabolic process"/>
    <property type="evidence" value="ECO:0007669"/>
    <property type="project" value="UniProtKB-UniRule"/>
</dbReference>
<comment type="pathway">
    <text evidence="4 5">Amino-acid degradation; L-kynurenine degradation; L-alanine and anthranilate from L-kynurenine: step 1/1.</text>
</comment>
<feature type="binding site" evidence="4">
    <location>
        <position position="213"/>
    </location>
    <ligand>
        <name>pyridoxal 5'-phosphate</name>
        <dbReference type="ChEBI" id="CHEBI:597326"/>
    </ligand>
</feature>
<feature type="binding site" evidence="4">
    <location>
        <position position="260"/>
    </location>
    <ligand>
        <name>pyridoxal 5'-phosphate</name>
        <dbReference type="ChEBI" id="CHEBI:597326"/>
    </ligand>
</feature>
<proteinExistence type="inferred from homology"/>
<dbReference type="Pfam" id="PF22580">
    <property type="entry name" value="KYNU_C"/>
    <property type="match status" value="1"/>
</dbReference>
<feature type="binding site" evidence="4">
    <location>
        <position position="133"/>
    </location>
    <ligand>
        <name>pyridoxal 5'-phosphate</name>
        <dbReference type="ChEBI" id="CHEBI:597326"/>
    </ligand>
</feature>
<organism evidence="7 9">
    <name type="scientific">Dracunculus medinensis</name>
    <name type="common">Guinea worm</name>
    <dbReference type="NCBI Taxonomy" id="318479"/>
    <lineage>
        <taxon>Eukaryota</taxon>
        <taxon>Metazoa</taxon>
        <taxon>Ecdysozoa</taxon>
        <taxon>Nematoda</taxon>
        <taxon>Chromadorea</taxon>
        <taxon>Rhabditida</taxon>
        <taxon>Spirurina</taxon>
        <taxon>Dracunculoidea</taxon>
        <taxon>Dracunculidae</taxon>
        <taxon>Dracunculus</taxon>
    </lineage>
</organism>
<dbReference type="PANTHER" id="PTHR14084:SF0">
    <property type="entry name" value="KYNURENINASE"/>
    <property type="match status" value="1"/>
</dbReference>
<dbReference type="InterPro" id="IPR015422">
    <property type="entry name" value="PyrdxlP-dep_Trfase_small"/>
</dbReference>
<dbReference type="Proteomes" id="UP000274756">
    <property type="component" value="Unassembled WGS sequence"/>
</dbReference>
<evidence type="ECO:0000313" key="6">
    <source>
        <dbReference type="EMBL" id="VDN50759.1"/>
    </source>
</evidence>
<evidence type="ECO:0000256" key="4">
    <source>
        <dbReference type="HAMAP-Rule" id="MF_03017"/>
    </source>
</evidence>
<dbReference type="WBParaSite" id="DME_0000568701-mRNA-1">
    <property type="protein sequence ID" value="DME_0000568701-mRNA-1"/>
    <property type="gene ID" value="DME_0000568701"/>
</dbReference>
<feature type="binding site" evidence="4">
    <location>
        <position position="318"/>
    </location>
    <ligand>
        <name>pyridoxal 5'-phosphate</name>
        <dbReference type="ChEBI" id="CHEBI:597326"/>
    </ligand>
</feature>
<dbReference type="InterPro" id="IPR015421">
    <property type="entry name" value="PyrdxlP-dep_Trfase_major"/>
</dbReference>
<dbReference type="GO" id="GO:0030429">
    <property type="term" value="F:kynureninase activity"/>
    <property type="evidence" value="ECO:0007669"/>
    <property type="project" value="UniProtKB-UniRule"/>
</dbReference>
<comment type="catalytic activity">
    <reaction evidence="4 5">
        <text>L-kynurenine + H2O = anthranilate + L-alanine + H(+)</text>
        <dbReference type="Rhea" id="RHEA:16813"/>
        <dbReference type="ChEBI" id="CHEBI:15377"/>
        <dbReference type="ChEBI" id="CHEBI:15378"/>
        <dbReference type="ChEBI" id="CHEBI:16567"/>
        <dbReference type="ChEBI" id="CHEBI:57959"/>
        <dbReference type="ChEBI" id="CHEBI:57972"/>
        <dbReference type="EC" id="3.7.1.3"/>
    </reaction>
</comment>
<reference evidence="9" key="1">
    <citation type="submission" date="2017-02" db="UniProtKB">
        <authorList>
            <consortium name="WormBaseParasite"/>
        </authorList>
    </citation>
    <scope>IDENTIFICATION</scope>
</reference>
<dbReference type="InterPro" id="IPR010111">
    <property type="entry name" value="Kynureninase"/>
</dbReference>
<keyword evidence="2 4" id="KW-0378">Hydrolase</keyword>
<dbReference type="AlphaFoldDB" id="A0A0N4UE97"/>
<dbReference type="EC" id="3.7.1.3" evidence="4 5"/>
<dbReference type="InterPro" id="IPR015424">
    <property type="entry name" value="PyrdxlP-dep_Trfase"/>
</dbReference>
<keyword evidence="1 4" id="KW-0662">Pyridine nucleotide biosynthesis</keyword>
<dbReference type="STRING" id="318479.A0A0N4UE97"/>
<dbReference type="HAMAP" id="MF_01970">
    <property type="entry name" value="Kynureninase"/>
    <property type="match status" value="1"/>
</dbReference>
<dbReference type="Gene3D" id="3.40.640.10">
    <property type="entry name" value="Type I PLP-dependent aspartate aminotransferase-like (Major domain)"/>
    <property type="match status" value="1"/>
</dbReference>
<comment type="pathway">
    <text evidence="4 5">Cofactor biosynthesis; NAD(+) biosynthesis; quinolinate from L-kynurenine: step 2/3.</text>
</comment>
<keyword evidence="4 5" id="KW-0963">Cytoplasm</keyword>
<comment type="caution">
    <text evidence="4">Lacks conserved residue(s) required for the propagation of feature annotation.</text>
</comment>
<comment type="catalytic activity">
    <reaction evidence="5">
        <text>3-hydroxy-L-kynurenine + H2O = 3-hydroxyanthranilate + L-alanine + H(+)</text>
        <dbReference type="Rhea" id="RHEA:25143"/>
        <dbReference type="ChEBI" id="CHEBI:15377"/>
        <dbReference type="ChEBI" id="CHEBI:15378"/>
        <dbReference type="ChEBI" id="CHEBI:36559"/>
        <dbReference type="ChEBI" id="CHEBI:57972"/>
        <dbReference type="ChEBI" id="CHEBI:58125"/>
        <dbReference type="EC" id="3.7.1.3"/>
    </reaction>
</comment>
<gene>
    <name evidence="6" type="ORF">DME_LOCUS732</name>
</gene>
<dbReference type="GO" id="GO:0097053">
    <property type="term" value="P:L-kynurenine catabolic process"/>
    <property type="evidence" value="ECO:0007669"/>
    <property type="project" value="UniProtKB-UniRule"/>
</dbReference>
<dbReference type="EMBL" id="UYYG01000007">
    <property type="protein sequence ID" value="VDN50759.1"/>
    <property type="molecule type" value="Genomic_DNA"/>
</dbReference>
<comment type="function">
    <text evidence="4 5">Catalyzes the cleavage of L-kynurenine (L-Kyn) and L-3-hydroxykynurenine (L-3OHKyn) into anthranilic acid (AA) and 3-hydroxyanthranilic acid (3-OHAA), respectively.</text>
</comment>
<dbReference type="GO" id="GO:0005737">
    <property type="term" value="C:cytoplasm"/>
    <property type="evidence" value="ECO:0007669"/>
    <property type="project" value="UniProtKB-SubCell"/>
</dbReference>
<evidence type="ECO:0000256" key="3">
    <source>
        <dbReference type="ARBA" id="ARBA00022898"/>
    </source>
</evidence>
<dbReference type="Proteomes" id="UP000038040">
    <property type="component" value="Unplaced"/>
</dbReference>
<dbReference type="UniPathway" id="UPA00334">
    <property type="reaction ID" value="UER00455"/>
</dbReference>
<comment type="similarity">
    <text evidence="4 5">Belongs to the kynureninase family.</text>
</comment>
<evidence type="ECO:0000256" key="2">
    <source>
        <dbReference type="ARBA" id="ARBA00022801"/>
    </source>
</evidence>
<name>A0A0N4UE97_DRAME</name>
<evidence type="ECO:0000313" key="8">
    <source>
        <dbReference type="Proteomes" id="UP000274756"/>
    </source>
</evidence>
<feature type="binding site" evidence="4">
    <location>
        <position position="238"/>
    </location>
    <ligand>
        <name>pyridoxal 5'-phosphate</name>
        <dbReference type="ChEBI" id="CHEBI:597326"/>
    </ligand>
</feature>
<reference evidence="6 8" key="2">
    <citation type="submission" date="2018-11" db="EMBL/GenBank/DDBJ databases">
        <authorList>
            <consortium name="Pathogen Informatics"/>
        </authorList>
    </citation>
    <scope>NUCLEOTIDE SEQUENCE [LARGE SCALE GENOMIC DNA]</scope>
</reference>
<dbReference type="OrthoDB" id="5978656at2759"/>
<comment type="subcellular location">
    <subcellularLocation>
        <location evidence="4 5">Cytoplasm</location>
    </subcellularLocation>
</comment>
<evidence type="ECO:0000313" key="9">
    <source>
        <dbReference type="WBParaSite" id="DME_0000568701-mRNA-1"/>
    </source>
</evidence>
<dbReference type="NCBIfam" id="TIGR01814">
    <property type="entry name" value="kynureninase"/>
    <property type="match status" value="1"/>
</dbReference>
<accession>A0A0N4UE97</accession>
<dbReference type="GO" id="GO:0030170">
    <property type="term" value="F:pyridoxal phosphate binding"/>
    <property type="evidence" value="ECO:0007669"/>
    <property type="project" value="UniProtKB-UniRule"/>
</dbReference>
<dbReference type="PIRSF" id="PIRSF038800">
    <property type="entry name" value="KYNU"/>
    <property type="match status" value="1"/>
</dbReference>
<keyword evidence="3 4" id="KW-0663">Pyridoxal phosphate</keyword>
<evidence type="ECO:0000256" key="5">
    <source>
        <dbReference type="PIRNR" id="PIRNR038800"/>
    </source>
</evidence>
<comment type="cofactor">
    <cofactor evidence="4 5">
        <name>pyridoxal 5'-phosphate</name>
        <dbReference type="ChEBI" id="CHEBI:597326"/>
    </cofactor>
</comment>
<dbReference type="Gene3D" id="3.90.1150.10">
    <property type="entry name" value="Aspartate Aminotransferase, domain 1"/>
    <property type="match status" value="1"/>
</dbReference>
<dbReference type="GO" id="GO:0019805">
    <property type="term" value="P:quinolinate biosynthetic process"/>
    <property type="evidence" value="ECO:0007669"/>
    <property type="project" value="UniProtKB-UniRule"/>
</dbReference>
<dbReference type="GO" id="GO:0034354">
    <property type="term" value="P:'de novo' NAD+ biosynthetic process from L-tryptophan"/>
    <property type="evidence" value="ECO:0007669"/>
    <property type="project" value="UniProtKB-UniRule"/>
</dbReference>
<keyword evidence="8" id="KW-1185">Reference proteome</keyword>
<evidence type="ECO:0000313" key="7">
    <source>
        <dbReference type="Proteomes" id="UP000038040"/>
    </source>
</evidence>